<dbReference type="Pfam" id="PF00202">
    <property type="entry name" value="Aminotran_3"/>
    <property type="match status" value="1"/>
</dbReference>
<dbReference type="GO" id="GO:0009448">
    <property type="term" value="P:gamma-aminobutyric acid metabolic process"/>
    <property type="evidence" value="ECO:0007669"/>
    <property type="project" value="TreeGrafter"/>
</dbReference>
<dbReference type="InterPro" id="IPR015422">
    <property type="entry name" value="PyrdxlP-dep_Trfase_small"/>
</dbReference>
<evidence type="ECO:0000256" key="5">
    <source>
        <dbReference type="RuleBase" id="RU003560"/>
    </source>
</evidence>
<dbReference type="SUPFAM" id="SSF53383">
    <property type="entry name" value="PLP-dependent transferases"/>
    <property type="match status" value="1"/>
</dbReference>
<dbReference type="PIRSF" id="PIRSF000521">
    <property type="entry name" value="Transaminase_4ab_Lys_Orn"/>
    <property type="match status" value="1"/>
</dbReference>
<dbReference type="CDD" id="cd00610">
    <property type="entry name" value="OAT_like"/>
    <property type="match status" value="1"/>
</dbReference>
<dbReference type="PANTHER" id="PTHR42684:SF3">
    <property type="entry name" value="ADENOSYLMETHIONINE-8-AMINO-7-OXONONANOATE AMINOTRANSFERASE"/>
    <property type="match status" value="1"/>
</dbReference>
<dbReference type="GO" id="GO:0009102">
    <property type="term" value="P:biotin biosynthetic process"/>
    <property type="evidence" value="ECO:0007669"/>
    <property type="project" value="TreeGrafter"/>
</dbReference>
<dbReference type="InterPro" id="IPR015421">
    <property type="entry name" value="PyrdxlP-dep_Trfase_major"/>
</dbReference>
<dbReference type="GO" id="GO:0030170">
    <property type="term" value="F:pyridoxal phosphate binding"/>
    <property type="evidence" value="ECO:0007669"/>
    <property type="project" value="InterPro"/>
</dbReference>
<dbReference type="EMBL" id="CP158568">
    <property type="protein sequence ID" value="XBY43033.1"/>
    <property type="molecule type" value="Genomic_DNA"/>
</dbReference>
<evidence type="ECO:0000256" key="2">
    <source>
        <dbReference type="ARBA" id="ARBA00022576"/>
    </source>
</evidence>
<evidence type="ECO:0000313" key="6">
    <source>
        <dbReference type="EMBL" id="XBY43033.1"/>
    </source>
</evidence>
<dbReference type="PANTHER" id="PTHR42684">
    <property type="entry name" value="ADENOSYLMETHIONINE-8-AMINO-7-OXONONANOATE AMINOTRANSFERASE"/>
    <property type="match status" value="1"/>
</dbReference>
<dbReference type="FunFam" id="3.40.640.10:FF:000014">
    <property type="entry name" value="Adenosylmethionine-8-amino-7-oxononanoate aminotransferase, probable"/>
    <property type="match status" value="1"/>
</dbReference>
<evidence type="ECO:0000256" key="4">
    <source>
        <dbReference type="ARBA" id="ARBA00022898"/>
    </source>
</evidence>
<keyword evidence="2 6" id="KW-0032">Aminotransferase</keyword>
<evidence type="ECO:0000256" key="3">
    <source>
        <dbReference type="ARBA" id="ARBA00022679"/>
    </source>
</evidence>
<sequence>MTTQLTNVQVRDIEALVHPYTPLHRVREIGPLVLDRGKGVYVYDTQGKEYIEGMSGLWCAGLGFSDEEMVEAGTEQLKRLPYYHLFGAKGYEVAIELAEKLKEIAPVPISKVLYSSSGSEANDTQIKLAWYYNNALGRPDKKKIISRVKGYHGVTVMSASLTGLPNNHIDFDLPVPRVLHADCPHHYRFGLEGETEEAFVARLAANLRALIEKEGPETIAAFIAEPIMGAGGVIVPPEGYFAAIQPIFEEHDILMIGDEVITGFGRTGEWFGSTAVGYKPHTISVAKQLTASYAPLSAVMLPQFMVDALESESAKIGVFGHGYTYGGHPLGCALGVKAIEIYQKRDILGRVRGLAPLFAARIAKLAEHPLIGDVRVKGLVGGVELVADKKTKRPFDPKQGVGAKIVGFLQARGAILRAIGDTIALCPPMVISEAELNELFDRLEKALDDGEAMVTKDGLRG</sequence>
<dbReference type="AlphaFoldDB" id="A0AAU7X8Q2"/>
<dbReference type="GO" id="GO:0004015">
    <property type="term" value="F:adenosylmethionine-8-amino-7-oxononanoate transaminase activity"/>
    <property type="evidence" value="ECO:0007669"/>
    <property type="project" value="TreeGrafter"/>
</dbReference>
<dbReference type="KEGG" id="mflg:ABS361_13060"/>
<evidence type="ECO:0000256" key="1">
    <source>
        <dbReference type="ARBA" id="ARBA00008954"/>
    </source>
</evidence>
<proteinExistence type="inferred from homology"/>
<dbReference type="NCBIfam" id="NF004767">
    <property type="entry name" value="PRK06105.1"/>
    <property type="match status" value="1"/>
</dbReference>
<organism evidence="6">
    <name type="scientific">Methyloraptor flagellatus</name>
    <dbReference type="NCBI Taxonomy" id="3162530"/>
    <lineage>
        <taxon>Bacteria</taxon>
        <taxon>Pseudomonadati</taxon>
        <taxon>Pseudomonadota</taxon>
        <taxon>Alphaproteobacteria</taxon>
        <taxon>Hyphomicrobiales</taxon>
        <taxon>Ancalomicrobiaceae</taxon>
        <taxon>Methyloraptor</taxon>
    </lineage>
</organism>
<gene>
    <name evidence="6" type="ORF">ABS361_13060</name>
</gene>
<dbReference type="InterPro" id="IPR015424">
    <property type="entry name" value="PyrdxlP-dep_Trfase"/>
</dbReference>
<dbReference type="InterPro" id="IPR005814">
    <property type="entry name" value="Aminotrans_3"/>
</dbReference>
<keyword evidence="4 5" id="KW-0663">Pyridoxal phosphate</keyword>
<dbReference type="Gene3D" id="3.40.640.10">
    <property type="entry name" value="Type I PLP-dependent aspartate aminotransferase-like (Major domain)"/>
    <property type="match status" value="1"/>
</dbReference>
<comment type="similarity">
    <text evidence="1 5">Belongs to the class-III pyridoxal-phosphate-dependent aminotransferase family.</text>
</comment>
<accession>A0AAU7X8Q2</accession>
<dbReference type="Gene3D" id="3.90.1150.10">
    <property type="entry name" value="Aspartate Aminotransferase, domain 1"/>
    <property type="match status" value="1"/>
</dbReference>
<reference evidence="6" key="1">
    <citation type="submission" date="2024-06" db="EMBL/GenBank/DDBJ databases">
        <title>Methylostella associata gen. nov., sp. nov., a novel Ancalomicrobiaceae-affiliated facultatively methylotrophic bacteria that feed on methanotrophs of the genus Methylococcus.</title>
        <authorList>
            <person name="Saltykova V."/>
            <person name="Danilova O.V."/>
            <person name="Oshkin I.Y."/>
            <person name="Belova S.E."/>
            <person name="Pimenov N.V."/>
            <person name="Dedysh S.N."/>
        </authorList>
    </citation>
    <scope>NUCLEOTIDE SEQUENCE</scope>
    <source>
        <strain evidence="6">S20</strain>
    </source>
</reference>
<dbReference type="RefSeq" id="WP_407048135.1">
    <property type="nucleotide sequence ID" value="NZ_CP158568.1"/>
</dbReference>
<keyword evidence="3" id="KW-0808">Transferase</keyword>
<protein>
    <submittedName>
        <fullName evidence="6">Aminotransferase</fullName>
    </submittedName>
</protein>
<name>A0AAU7X8Q2_9HYPH</name>